<comment type="catalytic activity">
    <reaction evidence="1">
        <text>Hydrolyzes the link between N-acetylmuramoyl residues and L-amino acid residues in certain cell-wall glycopeptides.</text>
        <dbReference type="EC" id="3.5.1.28"/>
    </reaction>
</comment>
<evidence type="ECO:0000256" key="2">
    <source>
        <dbReference type="ARBA" id="ARBA00011901"/>
    </source>
</evidence>
<evidence type="ECO:0000256" key="1">
    <source>
        <dbReference type="ARBA" id="ARBA00001561"/>
    </source>
</evidence>
<dbReference type="EMBL" id="BSYI01000036">
    <property type="protein sequence ID" value="GMG84442.1"/>
    <property type="molecule type" value="Genomic_DNA"/>
</dbReference>
<dbReference type="EC" id="3.5.1.28" evidence="2"/>
<dbReference type="PANTHER" id="PTHR30404">
    <property type="entry name" value="N-ACETYLMURAMOYL-L-ALANINE AMIDASE"/>
    <property type="match status" value="1"/>
</dbReference>
<dbReference type="InterPro" id="IPR050695">
    <property type="entry name" value="N-acetylmuramoyl_amidase_3"/>
</dbReference>
<gene>
    <name evidence="5" type="ORF">LNKW23_36580</name>
</gene>
<accession>A0ABQ6LQS2</accession>
<keyword evidence="3" id="KW-0378">Hydrolase</keyword>
<dbReference type="Pfam" id="PF01520">
    <property type="entry name" value="Amidase_3"/>
    <property type="match status" value="1"/>
</dbReference>
<protein>
    <recommendedName>
        <fullName evidence="2">N-acetylmuramoyl-L-alanine amidase</fullName>
        <ecNumber evidence="2">3.5.1.28</ecNumber>
    </recommendedName>
</protein>
<evidence type="ECO:0000313" key="6">
    <source>
        <dbReference type="Proteomes" id="UP001239909"/>
    </source>
</evidence>
<evidence type="ECO:0000256" key="3">
    <source>
        <dbReference type="ARBA" id="ARBA00022801"/>
    </source>
</evidence>
<feature type="domain" description="MurNAc-LAA" evidence="4">
    <location>
        <begin position="219"/>
        <end position="374"/>
    </location>
</feature>
<keyword evidence="6" id="KW-1185">Reference proteome</keyword>
<proteinExistence type="predicted"/>
<dbReference type="PANTHER" id="PTHR30404:SF0">
    <property type="entry name" value="N-ACETYLMURAMOYL-L-ALANINE AMIDASE AMIC"/>
    <property type="match status" value="1"/>
</dbReference>
<sequence length="389" mass="40421">MAPWLGAAGGSAAAAETAEPALAVTAVSQTSAGGVTELTLGLSGDAVFSLFTLTEPYRVVIDLPPFAWRAAPVAPGAMPGIVAIRHGLFRHDSGRVVIELDRPLAVRRAGLVPVRGGFALRLGLAPVSRQAFAASAGWPENARWQAGAPTPIEGSGEVLVAIDPGHGGIDPGTAHGDLVEKDLALAFGRSLAQAVARRPGLSAFLTRVDDRYIPLRQRVKLARQAGAHVFVSLHADSLAAGEADGVSIYTLSAQGTDSAAAAFAERENRSDVLAGVNLAGSEDDVTRLLIELARRGSKSEAIKLAESIVGALSGRVALLPTRPHRRGNFFVLKAPDLPSVLVELGFLSSPVDRARLVDPAWRAQLAEGIAEGIADWVDVASPGFLVPRG</sequence>
<dbReference type="SMART" id="SM00646">
    <property type="entry name" value="Ami_3"/>
    <property type="match status" value="1"/>
</dbReference>
<evidence type="ECO:0000313" key="5">
    <source>
        <dbReference type="EMBL" id="GMG84442.1"/>
    </source>
</evidence>
<dbReference type="InterPro" id="IPR002508">
    <property type="entry name" value="MurNAc-LAA_cat"/>
</dbReference>
<name>A0ABQ6LQS2_9RHOB</name>
<dbReference type="CDD" id="cd02696">
    <property type="entry name" value="MurNAc-LAA"/>
    <property type="match status" value="1"/>
</dbReference>
<dbReference type="Proteomes" id="UP001239909">
    <property type="component" value="Unassembled WGS sequence"/>
</dbReference>
<reference evidence="5 6" key="1">
    <citation type="submission" date="2023-04" db="EMBL/GenBank/DDBJ databases">
        <title>Marinoamorphus aggregata gen. nov., sp. Nov., isolate from tissue of brittle star Ophioplocus japonicus.</title>
        <authorList>
            <person name="Kawano K."/>
            <person name="Sawayama S."/>
            <person name="Nakagawa S."/>
        </authorList>
    </citation>
    <scope>NUCLEOTIDE SEQUENCE [LARGE SCALE GENOMIC DNA]</scope>
    <source>
        <strain evidence="5 6">NKW23</strain>
    </source>
</reference>
<evidence type="ECO:0000259" key="4">
    <source>
        <dbReference type="SMART" id="SM00646"/>
    </source>
</evidence>
<dbReference type="Gene3D" id="3.40.630.40">
    <property type="entry name" value="Zn-dependent exopeptidases"/>
    <property type="match status" value="1"/>
</dbReference>
<dbReference type="SUPFAM" id="SSF53187">
    <property type="entry name" value="Zn-dependent exopeptidases"/>
    <property type="match status" value="1"/>
</dbReference>
<comment type="caution">
    <text evidence="5">The sequence shown here is derived from an EMBL/GenBank/DDBJ whole genome shotgun (WGS) entry which is preliminary data.</text>
</comment>
<dbReference type="Gene3D" id="2.60.40.3500">
    <property type="match status" value="1"/>
</dbReference>
<organism evidence="5 6">
    <name type="scientific">Paralimibaculum aggregatum</name>
    <dbReference type="NCBI Taxonomy" id="3036245"/>
    <lineage>
        <taxon>Bacteria</taxon>
        <taxon>Pseudomonadati</taxon>
        <taxon>Pseudomonadota</taxon>
        <taxon>Alphaproteobacteria</taxon>
        <taxon>Rhodobacterales</taxon>
        <taxon>Paracoccaceae</taxon>
        <taxon>Paralimibaculum</taxon>
    </lineage>
</organism>